<feature type="transmembrane region" description="Helical" evidence="5">
    <location>
        <begin position="342"/>
        <end position="363"/>
    </location>
</feature>
<gene>
    <name evidence="8" type="ORF">DTER00134_LOCUS1399</name>
</gene>
<accession>A0A7S3QLA5</accession>
<sequence length="384" mass="42970">MGLVARSISRLDAYPKLNDDFQTKTRVGGVITIVSSIIMAILFLNELRLFLKTSTIHELGVDTGRGEVLDIQVDVTFPRMPCSWLSLDTMDVSGELHLDVMHEIYKQRLSQTGTPLQEAEKHDVHSTKKSNDTALAVPQCGSCYGAETVRGQCCNTCDEVREAYRKKGWGLVMAGFIEQCKDDHYLETIEQQKGEGCRMFGHLQVNKVAGNFHFAPGRSYQQGNMHVHDIAPFGTNAHLDFSHTVHHLSFGKTYPGMKNPLDGAQAQQPFESATSPEHGMFQYFLKVVPTKYTSLRDRDVIPTNQYSVTTNYRQGDRLLPGLFFFYEPSPIKVHIRETRSSFLHFLTSVCAIVGGVFTVAGIIDAAFFAGERLIKQKLQIGKLS</sequence>
<dbReference type="InterPro" id="IPR045888">
    <property type="entry name" value="Erv"/>
</dbReference>
<dbReference type="EMBL" id="HBIP01003214">
    <property type="protein sequence ID" value="CAE0486360.1"/>
    <property type="molecule type" value="Transcribed_RNA"/>
</dbReference>
<organism evidence="8">
    <name type="scientific">Dunaliella tertiolecta</name>
    <name type="common">Green alga</name>
    <dbReference type="NCBI Taxonomy" id="3047"/>
    <lineage>
        <taxon>Eukaryota</taxon>
        <taxon>Viridiplantae</taxon>
        <taxon>Chlorophyta</taxon>
        <taxon>core chlorophytes</taxon>
        <taxon>Chlorophyceae</taxon>
        <taxon>CS clade</taxon>
        <taxon>Chlamydomonadales</taxon>
        <taxon>Dunaliellaceae</taxon>
        <taxon>Dunaliella</taxon>
    </lineage>
</organism>
<dbReference type="Pfam" id="PF07970">
    <property type="entry name" value="COPIIcoated_ERV"/>
    <property type="match status" value="1"/>
</dbReference>
<dbReference type="PANTHER" id="PTHR10984">
    <property type="entry name" value="ENDOPLASMIC RETICULUM-GOLGI INTERMEDIATE COMPARTMENT PROTEIN"/>
    <property type="match status" value="1"/>
</dbReference>
<dbReference type="AlphaFoldDB" id="A0A7S3QLA5"/>
<evidence type="ECO:0000256" key="2">
    <source>
        <dbReference type="ARBA" id="ARBA00022692"/>
    </source>
</evidence>
<dbReference type="InterPro" id="IPR039542">
    <property type="entry name" value="Erv_N"/>
</dbReference>
<name>A0A7S3QLA5_DUNTE</name>
<keyword evidence="4 5" id="KW-0472">Membrane</keyword>
<evidence type="ECO:0000256" key="1">
    <source>
        <dbReference type="ARBA" id="ARBA00004370"/>
    </source>
</evidence>
<dbReference type="GO" id="GO:0030134">
    <property type="term" value="C:COPII-coated ER to Golgi transport vesicle"/>
    <property type="evidence" value="ECO:0007669"/>
    <property type="project" value="TreeGrafter"/>
</dbReference>
<feature type="domain" description="Endoplasmic reticulum vesicle transporter C-terminal" evidence="6">
    <location>
        <begin position="143"/>
        <end position="364"/>
    </location>
</feature>
<dbReference type="GO" id="GO:0005783">
    <property type="term" value="C:endoplasmic reticulum"/>
    <property type="evidence" value="ECO:0007669"/>
    <property type="project" value="TreeGrafter"/>
</dbReference>
<proteinExistence type="predicted"/>
<evidence type="ECO:0000256" key="3">
    <source>
        <dbReference type="ARBA" id="ARBA00022989"/>
    </source>
</evidence>
<evidence type="ECO:0000259" key="7">
    <source>
        <dbReference type="Pfam" id="PF13850"/>
    </source>
</evidence>
<evidence type="ECO:0000256" key="5">
    <source>
        <dbReference type="SAM" id="Phobius"/>
    </source>
</evidence>
<dbReference type="InterPro" id="IPR012936">
    <property type="entry name" value="Erv_C"/>
</dbReference>
<dbReference type="Pfam" id="PF13850">
    <property type="entry name" value="ERGIC_N"/>
    <property type="match status" value="1"/>
</dbReference>
<feature type="transmembrane region" description="Helical" evidence="5">
    <location>
        <begin position="27"/>
        <end position="44"/>
    </location>
</feature>
<reference evidence="8" key="1">
    <citation type="submission" date="2021-01" db="EMBL/GenBank/DDBJ databases">
        <authorList>
            <person name="Corre E."/>
            <person name="Pelletier E."/>
            <person name="Niang G."/>
            <person name="Scheremetjew M."/>
            <person name="Finn R."/>
            <person name="Kale V."/>
            <person name="Holt S."/>
            <person name="Cochrane G."/>
            <person name="Meng A."/>
            <person name="Brown T."/>
            <person name="Cohen L."/>
        </authorList>
    </citation>
    <scope>NUCLEOTIDE SEQUENCE</scope>
    <source>
        <strain evidence="8">CCMP1320</strain>
    </source>
</reference>
<dbReference type="GO" id="GO:0016020">
    <property type="term" value="C:membrane"/>
    <property type="evidence" value="ECO:0007669"/>
    <property type="project" value="UniProtKB-SubCell"/>
</dbReference>
<comment type="subcellular location">
    <subcellularLocation>
        <location evidence="1">Membrane</location>
    </subcellularLocation>
</comment>
<evidence type="ECO:0000259" key="6">
    <source>
        <dbReference type="Pfam" id="PF07970"/>
    </source>
</evidence>
<feature type="domain" description="Endoplasmic reticulum vesicle transporter N-terminal" evidence="7">
    <location>
        <begin position="9"/>
        <end position="97"/>
    </location>
</feature>
<evidence type="ECO:0008006" key="9">
    <source>
        <dbReference type="Google" id="ProtNLM"/>
    </source>
</evidence>
<keyword evidence="3 5" id="KW-1133">Transmembrane helix</keyword>
<keyword evidence="2 5" id="KW-0812">Transmembrane</keyword>
<evidence type="ECO:0000313" key="8">
    <source>
        <dbReference type="EMBL" id="CAE0486360.1"/>
    </source>
</evidence>
<dbReference type="PANTHER" id="PTHR10984:SF82">
    <property type="entry name" value="ENDOPLASMIC RETICULUM VESICLE TRANSPORTER PROTEIN"/>
    <property type="match status" value="1"/>
</dbReference>
<evidence type="ECO:0000256" key="4">
    <source>
        <dbReference type="ARBA" id="ARBA00023136"/>
    </source>
</evidence>
<protein>
    <recommendedName>
        <fullName evidence="9">Endoplasmic reticulum vesicle transporter C-terminal domain-containing protein</fullName>
    </recommendedName>
</protein>